<gene>
    <name evidence="8" type="ORF">HHM13_08290</name>
    <name evidence="7" type="ORF">HHM24_09540</name>
</gene>
<dbReference type="Proteomes" id="UP000550736">
    <property type="component" value="Unassembled WGS sequence"/>
</dbReference>
<dbReference type="EC" id="3.4.24.75" evidence="4"/>
<dbReference type="CDD" id="cd12797">
    <property type="entry name" value="M23_peptidase"/>
    <property type="match status" value="1"/>
</dbReference>
<evidence type="ECO:0000313" key="7">
    <source>
        <dbReference type="EMBL" id="NMK54964.1"/>
    </source>
</evidence>
<dbReference type="InterPro" id="IPR016047">
    <property type="entry name" value="M23ase_b-sheet_dom"/>
</dbReference>
<dbReference type="PANTHER" id="PTHR21666:SF270">
    <property type="entry name" value="MUREIN HYDROLASE ACTIVATOR ENVC"/>
    <property type="match status" value="1"/>
</dbReference>
<dbReference type="InterPro" id="IPR011055">
    <property type="entry name" value="Dup_hybrid_motif"/>
</dbReference>
<sequence>MDLNKLITLIENKKHNELYRMFSKSFKRSISKRMLKETLDLYMTYAKKHTLYVDIGNEKSGEKIWLDEYQNYGIFVLLENDVIYSLILKPLYYFKDKWTKQTYDLPIKDEWLIYWGGDNELFNYHYNYETQRYAYDLVKLVNGKTMYDGGQFCSNYYSFGANVVAPIYGEVVKVVNHINDNTPGNTNESEPYGNYVMMKHGDHEYSVLAHLKKHSITVHEGDLIYAQEVIGQCGNSGNSTEPHLHFQVMNAPDLENGQSLKIQFKDYNNPIKGEILKND</sequence>
<evidence type="ECO:0000256" key="3">
    <source>
        <dbReference type="ARBA" id="ARBA00006646"/>
    </source>
</evidence>
<reference evidence="9 10" key="1">
    <citation type="submission" date="2020-04" db="EMBL/GenBank/DDBJ databases">
        <title>The Epidemiology and Molecular Characteristics of Linezolid-Resistant Staphylococcus capitis in Huashan Hospital, Shanghai.</title>
        <authorList>
            <person name="Ding L."/>
            <person name="Li P."/>
            <person name="Yang Y."/>
            <person name="Lin D."/>
            <person name="Xu X."/>
        </authorList>
    </citation>
    <scope>NUCLEOTIDE SEQUENCE [LARGE SCALE GENOMIC DNA]</scope>
    <source>
        <strain evidence="8 10">12-86</strain>
        <strain evidence="7 9">17-84</strain>
    </source>
</reference>
<dbReference type="InterPro" id="IPR050570">
    <property type="entry name" value="Cell_wall_metabolism_enzyme"/>
</dbReference>
<evidence type="ECO:0000256" key="2">
    <source>
        <dbReference type="ARBA" id="ARBA00001947"/>
    </source>
</evidence>
<comment type="similarity">
    <text evidence="3">Belongs to the peptidase M23B family.</text>
</comment>
<comment type="caution">
    <text evidence="8">The sequence shown here is derived from an EMBL/GenBank/DDBJ whole genome shotgun (WGS) entry which is preliminary data.</text>
</comment>
<evidence type="ECO:0000259" key="6">
    <source>
        <dbReference type="Pfam" id="PF01551"/>
    </source>
</evidence>
<dbReference type="RefSeq" id="WP_037582514.1">
    <property type="nucleotide sequence ID" value="NZ_CP086659.1"/>
</dbReference>
<dbReference type="GO" id="GO:0004222">
    <property type="term" value="F:metalloendopeptidase activity"/>
    <property type="evidence" value="ECO:0007669"/>
    <property type="project" value="TreeGrafter"/>
</dbReference>
<organism evidence="8 10">
    <name type="scientific">Staphylococcus capitis</name>
    <dbReference type="NCBI Taxonomy" id="29388"/>
    <lineage>
        <taxon>Bacteria</taxon>
        <taxon>Bacillati</taxon>
        <taxon>Bacillota</taxon>
        <taxon>Bacilli</taxon>
        <taxon>Bacillales</taxon>
        <taxon>Staphylococcaceae</taxon>
        <taxon>Staphylococcus</taxon>
    </lineage>
</organism>
<evidence type="ECO:0000256" key="4">
    <source>
        <dbReference type="ARBA" id="ARBA00012322"/>
    </source>
</evidence>
<evidence type="ECO:0000313" key="8">
    <source>
        <dbReference type="EMBL" id="NMK98089.1"/>
    </source>
</evidence>
<dbReference type="Gene3D" id="2.70.70.10">
    <property type="entry name" value="Glucose Permease (Domain IIA)"/>
    <property type="match status" value="1"/>
</dbReference>
<protein>
    <recommendedName>
        <fullName evidence="4">lysostaphin</fullName>
        <ecNumber evidence="4">3.4.24.75</ecNumber>
    </recommendedName>
</protein>
<dbReference type="SUPFAM" id="SSF51261">
    <property type="entry name" value="Duplicated hybrid motif"/>
    <property type="match status" value="1"/>
</dbReference>
<dbReference type="EMBL" id="JABBMI010000069">
    <property type="protein sequence ID" value="NMK54964.1"/>
    <property type="molecule type" value="Genomic_DNA"/>
</dbReference>
<evidence type="ECO:0000256" key="5">
    <source>
        <dbReference type="ARBA" id="ARBA00023049"/>
    </source>
</evidence>
<evidence type="ECO:0000313" key="9">
    <source>
        <dbReference type="Proteomes" id="UP000538955"/>
    </source>
</evidence>
<comment type="cofactor">
    <cofactor evidence="2">
        <name>Zn(2+)</name>
        <dbReference type="ChEBI" id="CHEBI:29105"/>
    </cofactor>
</comment>
<dbReference type="EMBL" id="JABBLX010000023">
    <property type="protein sequence ID" value="NMK98089.1"/>
    <property type="molecule type" value="Genomic_DNA"/>
</dbReference>
<evidence type="ECO:0000256" key="1">
    <source>
        <dbReference type="ARBA" id="ARBA00001667"/>
    </source>
</evidence>
<accession>A0A7X9ZIW7</accession>
<evidence type="ECO:0000313" key="10">
    <source>
        <dbReference type="Proteomes" id="UP000550736"/>
    </source>
</evidence>
<name>A0A7X9ZIW7_STACP</name>
<dbReference type="AlphaFoldDB" id="A0A7X9ZIW7"/>
<comment type="catalytic activity">
    <reaction evidence="1">
        <text>Hydrolysis of the -Gly-|-Gly- bond in the pentaglycine inter-peptide link joining staphylococcal cell wall peptidoglycans.</text>
        <dbReference type="EC" id="3.4.24.75"/>
    </reaction>
</comment>
<keyword evidence="5" id="KW-0645">Protease</keyword>
<keyword evidence="9" id="KW-1185">Reference proteome</keyword>
<dbReference type="PANTHER" id="PTHR21666">
    <property type="entry name" value="PEPTIDASE-RELATED"/>
    <property type="match status" value="1"/>
</dbReference>
<keyword evidence="5" id="KW-0482">Metalloprotease</keyword>
<dbReference type="GO" id="GO:0006508">
    <property type="term" value="P:proteolysis"/>
    <property type="evidence" value="ECO:0007669"/>
    <property type="project" value="UniProtKB-KW"/>
</dbReference>
<proteinExistence type="inferred from homology"/>
<dbReference type="Proteomes" id="UP000538955">
    <property type="component" value="Unassembled WGS sequence"/>
</dbReference>
<feature type="domain" description="M23ase beta-sheet core" evidence="6">
    <location>
        <begin position="160"/>
        <end position="250"/>
    </location>
</feature>
<dbReference type="Pfam" id="PF01551">
    <property type="entry name" value="Peptidase_M23"/>
    <property type="match status" value="1"/>
</dbReference>
<keyword evidence="5" id="KW-0378">Hydrolase</keyword>